<evidence type="ECO:0000313" key="1">
    <source>
        <dbReference type="EMBL" id="OIW33454.1"/>
    </source>
</evidence>
<sequence length="141" mass="16022">MRSTRPVEVPGTGFLMDMSSHHSKHRRSLPVLLCRSWIARPYSPPNEGWNPLRTLVRHDYLRSAVGTGCGTVACYLDCLVRFESPVRQEAPLYQLILMLDYTLLDARTFSQWRTCFPVCLTLAGRVSISELLVLLLVCLRG</sequence>
<evidence type="ECO:0000313" key="2">
    <source>
        <dbReference type="Proteomes" id="UP000182658"/>
    </source>
</evidence>
<keyword evidence="2" id="KW-1185">Reference proteome</keyword>
<proteinExistence type="predicted"/>
<protein>
    <submittedName>
        <fullName evidence="1">Uncharacterized protein</fullName>
    </submittedName>
</protein>
<reference evidence="1 2" key="1">
    <citation type="submission" date="2016-10" db="EMBL/GenBank/DDBJ databases">
        <title>Draft genome sequence of Coniochaeta ligniaria NRRL30616, a lignocellulolytic fungus for bioabatement of inhibitors in plant biomass hydrolysates.</title>
        <authorList>
            <consortium name="DOE Joint Genome Institute"/>
            <person name="Jimenez D.J."/>
            <person name="Hector R.E."/>
            <person name="Riley R."/>
            <person name="Sun H."/>
            <person name="Grigoriev I.V."/>
            <person name="Van Elsas J.D."/>
            <person name="Nichols N.N."/>
        </authorList>
    </citation>
    <scope>NUCLEOTIDE SEQUENCE [LARGE SCALE GENOMIC DNA]</scope>
    <source>
        <strain evidence="1 2">NRRL 30616</strain>
    </source>
</reference>
<name>A0A1J7J109_9PEZI</name>
<dbReference type="InParanoid" id="A0A1J7J109"/>
<accession>A0A1J7J109</accession>
<dbReference type="Proteomes" id="UP000182658">
    <property type="component" value="Unassembled WGS sequence"/>
</dbReference>
<dbReference type="EMBL" id="KV875094">
    <property type="protein sequence ID" value="OIW33454.1"/>
    <property type="molecule type" value="Genomic_DNA"/>
</dbReference>
<gene>
    <name evidence="1" type="ORF">CONLIGDRAFT_178788</name>
</gene>
<organism evidence="1 2">
    <name type="scientific">Coniochaeta ligniaria NRRL 30616</name>
    <dbReference type="NCBI Taxonomy" id="1408157"/>
    <lineage>
        <taxon>Eukaryota</taxon>
        <taxon>Fungi</taxon>
        <taxon>Dikarya</taxon>
        <taxon>Ascomycota</taxon>
        <taxon>Pezizomycotina</taxon>
        <taxon>Sordariomycetes</taxon>
        <taxon>Sordariomycetidae</taxon>
        <taxon>Coniochaetales</taxon>
        <taxon>Coniochaetaceae</taxon>
        <taxon>Coniochaeta</taxon>
    </lineage>
</organism>
<dbReference type="AlphaFoldDB" id="A0A1J7J109"/>